<evidence type="ECO:0000313" key="2">
    <source>
        <dbReference type="Proteomes" id="UP001186974"/>
    </source>
</evidence>
<name>A0ACC3DAX7_9PEZI</name>
<protein>
    <submittedName>
        <fullName evidence="1">Uncharacterized protein</fullName>
    </submittedName>
</protein>
<keyword evidence="2" id="KW-1185">Reference proteome</keyword>
<dbReference type="Proteomes" id="UP001186974">
    <property type="component" value="Unassembled WGS sequence"/>
</dbReference>
<gene>
    <name evidence="1" type="ORF">LTS18_006427</name>
</gene>
<proteinExistence type="predicted"/>
<reference evidence="1" key="1">
    <citation type="submission" date="2024-09" db="EMBL/GenBank/DDBJ databases">
        <title>Black Yeasts Isolated from many extreme environments.</title>
        <authorList>
            <person name="Coleine C."/>
            <person name="Stajich J.E."/>
            <person name="Selbmann L."/>
        </authorList>
    </citation>
    <scope>NUCLEOTIDE SEQUENCE</scope>
    <source>
        <strain evidence="1">CCFEE 5737</strain>
    </source>
</reference>
<evidence type="ECO:0000313" key="1">
    <source>
        <dbReference type="EMBL" id="KAK3064527.1"/>
    </source>
</evidence>
<accession>A0ACC3DAX7</accession>
<organism evidence="1 2">
    <name type="scientific">Coniosporium uncinatum</name>
    <dbReference type="NCBI Taxonomy" id="93489"/>
    <lineage>
        <taxon>Eukaryota</taxon>
        <taxon>Fungi</taxon>
        <taxon>Dikarya</taxon>
        <taxon>Ascomycota</taxon>
        <taxon>Pezizomycotina</taxon>
        <taxon>Dothideomycetes</taxon>
        <taxon>Dothideomycetes incertae sedis</taxon>
        <taxon>Coniosporium</taxon>
    </lineage>
</organism>
<dbReference type="EMBL" id="JAWDJW010006489">
    <property type="protein sequence ID" value="KAK3064527.1"/>
    <property type="molecule type" value="Genomic_DNA"/>
</dbReference>
<comment type="caution">
    <text evidence="1">The sequence shown here is derived from an EMBL/GenBank/DDBJ whole genome shotgun (WGS) entry which is preliminary data.</text>
</comment>
<sequence length="354" mass="39565">MESLRSALLTLQRSINRLLPFATPGTPLWQNVIHSVALLGAAYYFFEYRPQQERQRRRPTLGPNRPNEEPFEADGTNGEQQHNNARGEAAAGTEAPTLHPPTEEPNLDAQPPPHLLPPDADDHDDDFAPGPANPAPVDAHQQQQPPMNPAATAAASARNVGAKKAKSLARRDQRRAYHEFQRSQSEAQRQREEEEARDYEELRAEEREERKEAIRKVEEKERREREERKRKELEGREKEVGRVRDALAKVREALDEEGLVDLEEVAEGVGKRGSDGGGGGDWVEKLMRAEGMVGVKGAFVTMVTGQGWAVRVTREDVEEMYRRAEGWPVGEEGKVGLQDLGVILEEVVMGKAAA</sequence>